<dbReference type="AlphaFoldDB" id="A0A2B7ZBH7"/>
<evidence type="ECO:0000256" key="5">
    <source>
        <dbReference type="ARBA" id="ARBA00023136"/>
    </source>
</evidence>
<reference evidence="7 8" key="1">
    <citation type="submission" date="2017-10" db="EMBL/GenBank/DDBJ databases">
        <title>Comparative genomics in systemic dimorphic fungi from Ajellomycetaceae.</title>
        <authorList>
            <person name="Munoz J.F."/>
            <person name="Mcewen J.G."/>
            <person name="Clay O.K."/>
            <person name="Cuomo C.A."/>
        </authorList>
    </citation>
    <scope>NUCLEOTIDE SEQUENCE [LARGE SCALE GENOMIC DNA]</scope>
    <source>
        <strain evidence="7 8">UAMH4076</strain>
    </source>
</reference>
<comment type="subcellular location">
    <subcellularLocation>
        <location evidence="1">Membrane</location>
        <topology evidence="1">Multi-pass membrane protein</topology>
    </subcellularLocation>
</comment>
<accession>A0A2B7ZBH7</accession>
<dbReference type="PANTHER" id="PTHR16932:SF18">
    <property type="entry name" value="INTERFERON, ALPHA-INDUCIBLE PROTEIN 27-LIKE 2"/>
    <property type="match status" value="1"/>
</dbReference>
<dbReference type="InterPro" id="IPR038213">
    <property type="entry name" value="IFI6/IFI27-like_sf"/>
</dbReference>
<organism evidence="7 8">
    <name type="scientific">[Emmonsia] crescens</name>
    <dbReference type="NCBI Taxonomy" id="73230"/>
    <lineage>
        <taxon>Eukaryota</taxon>
        <taxon>Fungi</taxon>
        <taxon>Dikarya</taxon>
        <taxon>Ascomycota</taxon>
        <taxon>Pezizomycotina</taxon>
        <taxon>Eurotiomycetes</taxon>
        <taxon>Eurotiomycetidae</taxon>
        <taxon>Onygenales</taxon>
        <taxon>Ajellomycetaceae</taxon>
        <taxon>Emergomyces</taxon>
    </lineage>
</organism>
<evidence type="ECO:0000256" key="2">
    <source>
        <dbReference type="ARBA" id="ARBA00007262"/>
    </source>
</evidence>
<dbReference type="GO" id="GO:0016020">
    <property type="term" value="C:membrane"/>
    <property type="evidence" value="ECO:0007669"/>
    <property type="project" value="UniProtKB-SubCell"/>
</dbReference>
<gene>
    <name evidence="7" type="ORF">GX50_07052</name>
</gene>
<keyword evidence="8" id="KW-1185">Reference proteome</keyword>
<keyword evidence="4 6" id="KW-1133">Transmembrane helix</keyword>
<dbReference type="Proteomes" id="UP000226031">
    <property type="component" value="Unassembled WGS sequence"/>
</dbReference>
<dbReference type="EMBL" id="PDND01000187">
    <property type="protein sequence ID" value="PGH30187.1"/>
    <property type="molecule type" value="Genomic_DNA"/>
</dbReference>
<proteinExistence type="inferred from homology"/>
<comment type="caution">
    <text evidence="7">The sequence shown here is derived from an EMBL/GenBank/DDBJ whole genome shotgun (WGS) entry which is preliminary data.</text>
</comment>
<evidence type="ECO:0000256" key="1">
    <source>
        <dbReference type="ARBA" id="ARBA00004141"/>
    </source>
</evidence>
<dbReference type="PANTHER" id="PTHR16932">
    <property type="entry name" value="INTERFERON ALPHA-INDUCIBLE PROTEIN 27"/>
    <property type="match status" value="1"/>
</dbReference>
<evidence type="ECO:0000256" key="3">
    <source>
        <dbReference type="ARBA" id="ARBA00022692"/>
    </source>
</evidence>
<keyword evidence="3 6" id="KW-0812">Transmembrane</keyword>
<evidence type="ECO:0000313" key="8">
    <source>
        <dbReference type="Proteomes" id="UP000226031"/>
    </source>
</evidence>
<dbReference type="STRING" id="73230.A0A2B7ZBH7"/>
<dbReference type="VEuPathDB" id="FungiDB:EMCG_01256"/>
<evidence type="ECO:0000256" key="6">
    <source>
        <dbReference type="SAM" id="Phobius"/>
    </source>
</evidence>
<comment type="similarity">
    <text evidence="2">Belongs to the IFI6/IFI27 family.</text>
</comment>
<dbReference type="Gene3D" id="6.10.110.10">
    <property type="match status" value="1"/>
</dbReference>
<evidence type="ECO:0000313" key="7">
    <source>
        <dbReference type="EMBL" id="PGH30187.1"/>
    </source>
</evidence>
<feature type="transmembrane region" description="Helical" evidence="6">
    <location>
        <begin position="115"/>
        <end position="139"/>
    </location>
</feature>
<keyword evidence="5 6" id="KW-0472">Membrane</keyword>
<dbReference type="Pfam" id="PF06140">
    <property type="entry name" value="Ifi-6-16"/>
    <property type="match status" value="1"/>
</dbReference>
<sequence length="204" mass="21933">MDAIRKCFPCLGSRATSQFDTNNPEKQHNVIMKYYDDPALEFIETIRSAAKAGPDLEARLNSIISASSLKENIANHILNGITDIIKDGAKMGEAMKKAVADATDKAREFAKEHPYYTVLIGAGIIVAIGVLVMLAPWVLEVLGFAARGPRAGSVAARWMSQIAEASNGGVPKGSIYAFLQSLGMTWAAGVYEVSEKHDSTSISE</sequence>
<name>A0A2B7ZBH7_9EURO</name>
<evidence type="ECO:0000256" key="4">
    <source>
        <dbReference type="ARBA" id="ARBA00022989"/>
    </source>
</evidence>
<dbReference type="InterPro" id="IPR009311">
    <property type="entry name" value="IFI6/IFI27-like"/>
</dbReference>
<protein>
    <submittedName>
        <fullName evidence="7">Uncharacterized protein</fullName>
    </submittedName>
</protein>